<dbReference type="PROSITE" id="PS50188">
    <property type="entry name" value="B302_SPRY"/>
    <property type="match status" value="1"/>
</dbReference>
<dbReference type="Gene3D" id="3.40.50.300">
    <property type="entry name" value="P-loop containing nucleotide triphosphate hydrolases"/>
    <property type="match status" value="1"/>
</dbReference>
<dbReference type="InterPro" id="IPR001870">
    <property type="entry name" value="B30.2/SPRY"/>
</dbReference>
<gene>
    <name evidence="5" type="ORF">PCOR1329_LOCUS58342</name>
</gene>
<reference evidence="5" key="1">
    <citation type="submission" date="2023-10" db="EMBL/GenBank/DDBJ databases">
        <authorList>
            <person name="Chen Y."/>
            <person name="Shah S."/>
            <person name="Dougan E. K."/>
            <person name="Thang M."/>
            <person name="Chan C."/>
        </authorList>
    </citation>
    <scope>NUCLEOTIDE SEQUENCE [LARGE SCALE GENOMIC DNA]</scope>
</reference>
<keyword evidence="2" id="KW-0539">Nucleus</keyword>
<dbReference type="SMART" id="SM00449">
    <property type="entry name" value="SPRY"/>
    <property type="match status" value="1"/>
</dbReference>
<dbReference type="PANTHER" id="PTHR12381">
    <property type="entry name" value="HETEROGENEOUS NUCLEAR RIBONUCLEOPROTEIN U FAMILY MEMBER"/>
    <property type="match status" value="1"/>
</dbReference>
<dbReference type="InterPro" id="IPR027417">
    <property type="entry name" value="P-loop_NTPase"/>
</dbReference>
<dbReference type="InterPro" id="IPR003877">
    <property type="entry name" value="SPRY_dom"/>
</dbReference>
<dbReference type="InterPro" id="IPR043136">
    <property type="entry name" value="B30.2/SPRY_sf"/>
</dbReference>
<dbReference type="SUPFAM" id="SSF49899">
    <property type="entry name" value="Concanavalin A-like lectins/glucanases"/>
    <property type="match status" value="1"/>
</dbReference>
<evidence type="ECO:0000256" key="3">
    <source>
        <dbReference type="SAM" id="MobiDB-lite"/>
    </source>
</evidence>
<dbReference type="InterPro" id="IPR035778">
    <property type="entry name" value="SPRY_hnRNP_U"/>
</dbReference>
<dbReference type="EMBL" id="CAUYUJ010017232">
    <property type="protein sequence ID" value="CAK0873036.1"/>
    <property type="molecule type" value="Genomic_DNA"/>
</dbReference>
<accession>A0ABN9VIH8</accession>
<feature type="compositionally biased region" description="Basic and acidic residues" evidence="3">
    <location>
        <begin position="417"/>
        <end position="427"/>
    </location>
</feature>
<feature type="domain" description="B30.2/SPRY" evidence="4">
    <location>
        <begin position="1"/>
        <end position="194"/>
    </location>
</feature>
<dbReference type="CDD" id="cd12884">
    <property type="entry name" value="SPRY_hnRNP"/>
    <property type="match status" value="1"/>
</dbReference>
<dbReference type="PANTHER" id="PTHR12381:SF56">
    <property type="entry name" value="B30.2_SPRY DOMAIN-CONTAINING PROTEIN-RELATED"/>
    <property type="match status" value="1"/>
</dbReference>
<comment type="caution">
    <text evidence="5">The sequence shown here is derived from an EMBL/GenBank/DDBJ whole genome shotgun (WGS) entry which is preliminary data.</text>
</comment>
<name>A0ABN9VIH8_9DINO</name>
<proteinExistence type="predicted"/>
<feature type="region of interest" description="Disordered" evidence="3">
    <location>
        <begin position="401"/>
        <end position="427"/>
    </location>
</feature>
<dbReference type="Proteomes" id="UP001189429">
    <property type="component" value="Unassembled WGS sequence"/>
</dbReference>
<keyword evidence="6" id="KW-1185">Reference proteome</keyword>
<evidence type="ECO:0000259" key="4">
    <source>
        <dbReference type="PROSITE" id="PS50188"/>
    </source>
</evidence>
<dbReference type="Gene3D" id="2.60.120.920">
    <property type="match status" value="1"/>
</dbReference>
<evidence type="ECO:0000313" key="5">
    <source>
        <dbReference type="EMBL" id="CAK0873036.1"/>
    </source>
</evidence>
<dbReference type="SUPFAM" id="SSF52540">
    <property type="entry name" value="P-loop containing nucleoside triphosphate hydrolases"/>
    <property type="match status" value="1"/>
</dbReference>
<dbReference type="InterPro" id="IPR013320">
    <property type="entry name" value="ConA-like_dom_sf"/>
</dbReference>
<comment type="subcellular location">
    <subcellularLocation>
        <location evidence="1">Nucleus</location>
    </subcellularLocation>
</comment>
<feature type="region of interest" description="Disordered" evidence="3">
    <location>
        <begin position="811"/>
        <end position="833"/>
    </location>
</feature>
<dbReference type="Pfam" id="PF00622">
    <property type="entry name" value="SPRY"/>
    <property type="match status" value="1"/>
</dbReference>
<sequence length="833" mass="92595">MAAAPAGGALDAAAEPWMYLDPYDSHLDARIGRDGLTVEALHEDGFQYLWKGVRANYGITKGVYMYEVKVLEHPAVKMPDTKPQNQNILRVGFSQPLTSLFLGDTAEGWGWGGTGKKSNNNNFNDYGSTFTCGDVLGCVVDMEMGSISFLKNGEFMGVAFDNIPAAAGTTGMFPHILLKNVKCQLNFRRENKWFDPPGPMVKFFEEAPESSCVANPVAHPRSLQEAEFIQLVGLPACGKTYWAQKHMEANPMKNYVLLGTNAVIDQMKVMSLTRQRNYADRWQELISQATPIFNKLVEIAGKTPRNIILDQTNVYKNARKRKAAAFRDFGKRICVCIVNDEETLAQRTDKREREEGKFVPVQAVNEMRANFVAPELEDGFTELEWPELPEREARERIQAIKGGGKSWQQRNPGQRGPEPKTRLENRDAATVGKNAKGKGGYDWDKPRACYLSLSTLSLVAMRRAAQKAMVKQALGSHEYRGRVLRHVAARFSTGDLSVHILGDFPRWGPEREVVLKWTKEFLAGRAHMGIFQLALNGFLLATQARLIDGMHEDRAQFLLDQIKDVTIAIDGRIPASEWASLDKALRFGGKPRKKSLAFPSMLDEEGVPATTHDQIADIAQRYFGQIELARMVGDSEPVHEYNKCSLDQAHRLEDALLDLEMTPFLTPGLEAELASRAPLDDVGMSPHLLQLVRESQTGSLWRVRGSSCFALSGRGCRPGTVPATDVFNTLFARLQTKIETQLQAAAAAKRIWKVNGTVATWRRKLMQPLTKIGLAEIIQRELRLRRSNDDVLIYSQSSDISGLPHLAGSQDRVGALDAANSPPAGDSNARSAR</sequence>
<organism evidence="5 6">
    <name type="scientific">Prorocentrum cordatum</name>
    <dbReference type="NCBI Taxonomy" id="2364126"/>
    <lineage>
        <taxon>Eukaryota</taxon>
        <taxon>Sar</taxon>
        <taxon>Alveolata</taxon>
        <taxon>Dinophyceae</taxon>
        <taxon>Prorocentrales</taxon>
        <taxon>Prorocentraceae</taxon>
        <taxon>Prorocentrum</taxon>
    </lineage>
</organism>
<evidence type="ECO:0000313" key="6">
    <source>
        <dbReference type="Proteomes" id="UP001189429"/>
    </source>
</evidence>
<dbReference type="Pfam" id="PF13671">
    <property type="entry name" value="AAA_33"/>
    <property type="match status" value="1"/>
</dbReference>
<protein>
    <recommendedName>
        <fullName evidence="4">B30.2/SPRY domain-containing protein</fullName>
    </recommendedName>
</protein>
<evidence type="ECO:0000256" key="2">
    <source>
        <dbReference type="ARBA" id="ARBA00023242"/>
    </source>
</evidence>
<evidence type="ECO:0000256" key="1">
    <source>
        <dbReference type="ARBA" id="ARBA00004123"/>
    </source>
</evidence>